<sequence length="110" mass="12147">MPHQAPNQTHIELHLGAAVTDEVRVEAVHFQLLDLKAVVDRVARGADEPVHLMQAAPSLLQHLLHLADLVVHDDDEVAAQPPKALRVGLLLRWHDVSRSARDMAPADMVE</sequence>
<evidence type="ECO:0000313" key="1">
    <source>
        <dbReference type="EMBL" id="GIX65409.1"/>
    </source>
</evidence>
<gene>
    <name evidence="1" type="ORF">BcabD6B2_48440</name>
</gene>
<accession>A0AAV4LZ81</accession>
<dbReference type="RefSeq" id="XP_067717478.1">
    <property type="nucleotide sequence ID" value="XM_067861377.1"/>
</dbReference>
<reference evidence="1 2" key="1">
    <citation type="submission" date="2021-06" db="EMBL/GenBank/DDBJ databases">
        <title>Genome sequence of Babesia caballi.</title>
        <authorList>
            <person name="Yamagishi J."/>
            <person name="Kidaka T."/>
            <person name="Ochi A."/>
        </authorList>
    </citation>
    <scope>NUCLEOTIDE SEQUENCE [LARGE SCALE GENOMIC DNA]</scope>
    <source>
        <strain evidence="1">USDA-D6B2</strain>
    </source>
</reference>
<dbReference type="GeneID" id="94196890"/>
<protein>
    <submittedName>
        <fullName evidence="1">Pyruvate:ferredoxin (Flavodoxin) oxidoreductase</fullName>
    </submittedName>
</protein>
<keyword evidence="1" id="KW-0670">Pyruvate</keyword>
<comment type="caution">
    <text evidence="1">The sequence shown here is derived from an EMBL/GenBank/DDBJ whole genome shotgun (WGS) entry which is preliminary data.</text>
</comment>
<dbReference type="EMBL" id="BPLF01000004">
    <property type="protein sequence ID" value="GIX65409.1"/>
    <property type="molecule type" value="Genomic_DNA"/>
</dbReference>
<name>A0AAV4LZ81_BABCB</name>
<organism evidence="1 2">
    <name type="scientific">Babesia caballi</name>
    <dbReference type="NCBI Taxonomy" id="5871"/>
    <lineage>
        <taxon>Eukaryota</taxon>
        <taxon>Sar</taxon>
        <taxon>Alveolata</taxon>
        <taxon>Apicomplexa</taxon>
        <taxon>Aconoidasida</taxon>
        <taxon>Piroplasmida</taxon>
        <taxon>Babesiidae</taxon>
        <taxon>Babesia</taxon>
    </lineage>
</organism>
<evidence type="ECO:0000313" key="2">
    <source>
        <dbReference type="Proteomes" id="UP001497744"/>
    </source>
</evidence>
<proteinExistence type="predicted"/>
<dbReference type="Proteomes" id="UP001497744">
    <property type="component" value="Unassembled WGS sequence"/>
</dbReference>
<dbReference type="AlphaFoldDB" id="A0AAV4LZ81"/>
<keyword evidence="2" id="KW-1185">Reference proteome</keyword>